<organism evidence="1 2">
    <name type="scientific">Richelia sinica FACHB-800</name>
    <dbReference type="NCBI Taxonomy" id="1357546"/>
    <lineage>
        <taxon>Bacteria</taxon>
        <taxon>Bacillati</taxon>
        <taxon>Cyanobacteriota</taxon>
        <taxon>Cyanophyceae</taxon>
        <taxon>Nostocales</taxon>
        <taxon>Nostocaceae</taxon>
        <taxon>Richelia</taxon>
    </lineage>
</organism>
<keyword evidence="2" id="KW-1185">Reference proteome</keyword>
<accession>A0A975Y3A2</accession>
<proteinExistence type="predicted"/>
<gene>
    <name evidence="1" type="ORF">B6N60_00606</name>
</gene>
<dbReference type="Proteomes" id="UP000683511">
    <property type="component" value="Chromosome"/>
</dbReference>
<dbReference type="RefSeq" id="WP_190601098.1">
    <property type="nucleotide sequence ID" value="NZ_CP021056.1"/>
</dbReference>
<name>A0A975Y3A2_9NOST</name>
<evidence type="ECO:0000313" key="2">
    <source>
        <dbReference type="Proteomes" id="UP000683511"/>
    </source>
</evidence>
<dbReference type="KEGG" id="rsin:B6N60_00606"/>
<evidence type="ECO:0000313" key="1">
    <source>
        <dbReference type="EMBL" id="QXE21928.1"/>
    </source>
</evidence>
<dbReference type="AlphaFoldDB" id="A0A975Y3A2"/>
<dbReference type="EMBL" id="CP021056">
    <property type="protein sequence ID" value="QXE21928.1"/>
    <property type="molecule type" value="Genomic_DNA"/>
</dbReference>
<protein>
    <submittedName>
        <fullName evidence="1">Uncharacterized protein</fullName>
    </submittedName>
</protein>
<reference evidence="1" key="1">
    <citation type="submission" date="2017-04" db="EMBL/GenBank/DDBJ databases">
        <title>Genome deletions in a multicellular cyanobacterial endosymbiont for morphological adaptation in marine diatoms.</title>
        <authorList>
            <person name="Wang Y."/>
            <person name="Gao H."/>
            <person name="Li R."/>
            <person name="Xu X."/>
        </authorList>
    </citation>
    <scope>NUCLEOTIDE SEQUENCE</scope>
    <source>
        <strain evidence="1">FACHB 800</strain>
    </source>
</reference>
<sequence>MTTASVNPRKLYNSQQHPLTKFVKSLSAYEPADLLATVAGLQLMPA</sequence>